<evidence type="ECO:0000313" key="2">
    <source>
        <dbReference type="EMBL" id="KLU20104.1"/>
    </source>
</evidence>
<protein>
    <submittedName>
        <fullName evidence="2">Membrane protein</fullName>
    </submittedName>
</protein>
<feature type="transmembrane region" description="Helical" evidence="1">
    <location>
        <begin position="64"/>
        <end position="85"/>
    </location>
</feature>
<keyword evidence="1" id="KW-1133">Transmembrane helix</keyword>
<dbReference type="PATRIC" id="fig|908627.4.peg.9718"/>
<proteinExistence type="predicted"/>
<dbReference type="Proteomes" id="UP000035963">
    <property type="component" value="Unassembled WGS sequence"/>
</dbReference>
<evidence type="ECO:0000256" key="1">
    <source>
        <dbReference type="SAM" id="Phobius"/>
    </source>
</evidence>
<reference evidence="2 3" key="1">
    <citation type="journal article" date="2015" name="Genome Announc.">
        <title>Draft Genome Sequence of Burkholderia sp. Strain PML1(12), an Ectomycorrhizosphere-Inhabiting Bacterium with Effective Mineral-Weathering Ability.</title>
        <authorList>
            <person name="Uroz S."/>
            <person name="Oger P."/>
        </authorList>
    </citation>
    <scope>NUCLEOTIDE SEQUENCE [LARGE SCALE GENOMIC DNA]</scope>
    <source>
        <strain evidence="3">PML1(12)</strain>
    </source>
</reference>
<dbReference type="EMBL" id="AEJF01000377">
    <property type="protein sequence ID" value="KLU20104.1"/>
    <property type="molecule type" value="Genomic_DNA"/>
</dbReference>
<keyword evidence="3" id="KW-1185">Reference proteome</keyword>
<dbReference type="AlphaFoldDB" id="A0A0J1CHW9"/>
<evidence type="ECO:0000313" key="3">
    <source>
        <dbReference type="Proteomes" id="UP000035963"/>
    </source>
</evidence>
<accession>A0A0J1CHW9</accession>
<feature type="transmembrane region" description="Helical" evidence="1">
    <location>
        <begin position="34"/>
        <end position="52"/>
    </location>
</feature>
<dbReference type="RefSeq" id="WP_047898387.1">
    <property type="nucleotide sequence ID" value="NZ_AEJF01000377.1"/>
</dbReference>
<dbReference type="OrthoDB" id="9032260at2"/>
<feature type="transmembrane region" description="Helical" evidence="1">
    <location>
        <begin position="6"/>
        <end position="22"/>
    </location>
</feature>
<keyword evidence="1" id="KW-0812">Transmembrane</keyword>
<name>A0A0J1CHW9_9BURK</name>
<organism evidence="2 3">
    <name type="scientific">Caballeronia mineralivorans PML1(12)</name>
    <dbReference type="NCBI Taxonomy" id="908627"/>
    <lineage>
        <taxon>Bacteria</taxon>
        <taxon>Pseudomonadati</taxon>
        <taxon>Pseudomonadota</taxon>
        <taxon>Betaproteobacteria</taxon>
        <taxon>Burkholderiales</taxon>
        <taxon>Burkholderiaceae</taxon>
        <taxon>Caballeronia</taxon>
    </lineage>
</organism>
<gene>
    <name evidence="2" type="ORF">EOS_43230</name>
</gene>
<sequence>MGWPGIVFLGLVVGLAGWWRHPLRRVVSKPFGRIWAAGLVGILAAMLAKMLGNLTGAFHDGDSLEWLACALLALVAVTVTVGLAARRRPDGST</sequence>
<comment type="caution">
    <text evidence="2">The sequence shown here is derived from an EMBL/GenBank/DDBJ whole genome shotgun (WGS) entry which is preliminary data.</text>
</comment>
<keyword evidence="1" id="KW-0472">Membrane</keyword>